<dbReference type="PANTHER" id="PTHR43767:SF1">
    <property type="entry name" value="NONRIBOSOMAL PEPTIDE SYNTHASE PES1 (EUROFUNG)-RELATED"/>
    <property type="match status" value="1"/>
</dbReference>
<dbReference type="RefSeq" id="WP_328953434.1">
    <property type="nucleotide sequence ID" value="NZ_CP108110.1"/>
</dbReference>
<dbReference type="Proteomes" id="UP001432222">
    <property type="component" value="Chromosome"/>
</dbReference>
<accession>A0ABZ1TXE6</accession>
<keyword evidence="3" id="KW-1185">Reference proteome</keyword>
<dbReference type="Gene3D" id="3.40.50.12780">
    <property type="entry name" value="N-terminal domain of ligase-like"/>
    <property type="match status" value="1"/>
</dbReference>
<name>A0ABZ1TXE6_9ACTN</name>
<proteinExistence type="predicted"/>
<feature type="domain" description="AMP-dependent synthetase/ligase" evidence="1">
    <location>
        <begin position="23"/>
        <end position="332"/>
    </location>
</feature>
<dbReference type="PANTHER" id="PTHR43767">
    <property type="entry name" value="LONG-CHAIN-FATTY-ACID--COA LIGASE"/>
    <property type="match status" value="1"/>
</dbReference>
<evidence type="ECO:0000313" key="3">
    <source>
        <dbReference type="Proteomes" id="UP001432222"/>
    </source>
</evidence>
<sequence length="461" mass="48000">MHALRLAAAPAFVDGAEAVPASTVAAGLAAVGRGLAGPDKALVAILTGRGPAGLLVYLGALDLGHAVLVKERPDLATRDALLAAYRPEFVLDAGDEPVPAGHRPVGELCGARLLGRTEAAGSAIHPELAALITTSGSLGRPKAVRLSYANLAANAGAVAAALGLGPQDVGITSLPFDYSFGLSVVNSHLVAGAPLVLSRLSPTSRRFWQLAARTGVTDLGAVPLTYRLLHSTGWRPDAFPALRLAYQAGGPLEPALVEHFGRLMAGHGGGFCPMYGATEATARMCCLDPDELFEHLGSVGRPVPGGRIRLEGADADGVGEIVYEGPNVMLGYASGRADLAEGRSVPEVLHTGDLGRLERGMLYVLGRKDRQLKLYGKRVLPDEIERRLAVVGPAAVVPTAADSAVVFVEGRSEPFRDAWLEVLRELGLPAECLALRATPGLPRTGSGKIDLGRLRELADAR</sequence>
<dbReference type="Pfam" id="PF00501">
    <property type="entry name" value="AMP-binding"/>
    <property type="match status" value="1"/>
</dbReference>
<dbReference type="SUPFAM" id="SSF56801">
    <property type="entry name" value="Acetyl-CoA synthetase-like"/>
    <property type="match status" value="1"/>
</dbReference>
<dbReference type="InterPro" id="IPR050237">
    <property type="entry name" value="ATP-dep_AMP-bd_enzyme"/>
</dbReference>
<gene>
    <name evidence="2" type="ORF">OHA16_04875</name>
</gene>
<dbReference type="EMBL" id="CP108110">
    <property type="protein sequence ID" value="WUQ82367.1"/>
    <property type="molecule type" value="Genomic_DNA"/>
</dbReference>
<reference evidence="2" key="1">
    <citation type="submission" date="2022-10" db="EMBL/GenBank/DDBJ databases">
        <title>The complete genomes of actinobacterial strains from the NBC collection.</title>
        <authorList>
            <person name="Joergensen T.S."/>
            <person name="Alvarez Arevalo M."/>
            <person name="Sterndorff E.B."/>
            <person name="Faurdal D."/>
            <person name="Vuksanovic O."/>
            <person name="Mourched A.-S."/>
            <person name="Charusanti P."/>
            <person name="Shaw S."/>
            <person name="Blin K."/>
            <person name="Weber T."/>
        </authorList>
    </citation>
    <scope>NUCLEOTIDE SEQUENCE</scope>
    <source>
        <strain evidence="2">NBC_00222</strain>
    </source>
</reference>
<evidence type="ECO:0000259" key="1">
    <source>
        <dbReference type="Pfam" id="PF00501"/>
    </source>
</evidence>
<protein>
    <submittedName>
        <fullName evidence="2">AMP-binding protein</fullName>
    </submittedName>
</protein>
<dbReference type="InterPro" id="IPR042099">
    <property type="entry name" value="ANL_N_sf"/>
</dbReference>
<dbReference type="InterPro" id="IPR000873">
    <property type="entry name" value="AMP-dep_synth/lig_dom"/>
</dbReference>
<evidence type="ECO:0000313" key="2">
    <source>
        <dbReference type="EMBL" id="WUQ82367.1"/>
    </source>
</evidence>
<organism evidence="2 3">
    <name type="scientific">Kitasatospora purpeofusca</name>
    <dbReference type="NCBI Taxonomy" id="67352"/>
    <lineage>
        <taxon>Bacteria</taxon>
        <taxon>Bacillati</taxon>
        <taxon>Actinomycetota</taxon>
        <taxon>Actinomycetes</taxon>
        <taxon>Kitasatosporales</taxon>
        <taxon>Streptomycetaceae</taxon>
        <taxon>Kitasatospora</taxon>
    </lineage>
</organism>